<keyword evidence="11" id="KW-0460">Magnesium</keyword>
<evidence type="ECO:0000256" key="8">
    <source>
        <dbReference type="ARBA" id="ARBA00022759"/>
    </source>
</evidence>
<dbReference type="InterPro" id="IPR036397">
    <property type="entry name" value="RNaseH_sf"/>
</dbReference>
<dbReference type="GO" id="GO:0006310">
    <property type="term" value="P:DNA recombination"/>
    <property type="evidence" value="ECO:0007669"/>
    <property type="project" value="UniProtKB-KW"/>
</dbReference>
<evidence type="ECO:0000256" key="16">
    <source>
        <dbReference type="ARBA" id="ARBA00023172"/>
    </source>
</evidence>
<keyword evidence="15" id="KW-0917">Virion maturation</keyword>
<dbReference type="GO" id="GO:0015074">
    <property type="term" value="P:DNA integration"/>
    <property type="evidence" value="ECO:0007669"/>
    <property type="project" value="UniProtKB-KW"/>
</dbReference>
<evidence type="ECO:0000313" key="20">
    <source>
        <dbReference type="EMBL" id="KAL3675930.1"/>
    </source>
</evidence>
<dbReference type="EMBL" id="JBJQOH010000008">
    <property type="protein sequence ID" value="KAL3675930.1"/>
    <property type="molecule type" value="Genomic_DNA"/>
</dbReference>
<comment type="function">
    <text evidence="1">The aspartyl protease (PR) mediates the proteolytic cleavages of the Gag and Gag-Pol polyproteins after assembly of the VLP.</text>
</comment>
<dbReference type="SUPFAM" id="SSF56672">
    <property type="entry name" value="DNA/RNA polymerases"/>
    <property type="match status" value="1"/>
</dbReference>
<keyword evidence="10" id="KW-0067">ATP-binding</keyword>
<evidence type="ECO:0000256" key="18">
    <source>
        <dbReference type="SAM" id="MobiDB-lite"/>
    </source>
</evidence>
<evidence type="ECO:0000256" key="15">
    <source>
        <dbReference type="ARBA" id="ARBA00023113"/>
    </source>
</evidence>
<dbReference type="InterPro" id="IPR001584">
    <property type="entry name" value="Integrase_cat-core"/>
</dbReference>
<dbReference type="PANTHER" id="PTHR42648">
    <property type="entry name" value="TRANSPOSASE, PUTATIVE-RELATED"/>
    <property type="match status" value="1"/>
</dbReference>
<feature type="compositionally biased region" description="Low complexity" evidence="18">
    <location>
        <begin position="542"/>
        <end position="557"/>
    </location>
</feature>
<dbReference type="GO" id="GO:0004519">
    <property type="term" value="F:endonuclease activity"/>
    <property type="evidence" value="ECO:0007669"/>
    <property type="project" value="UniProtKB-KW"/>
</dbReference>
<keyword evidence="8" id="KW-0255">Endonuclease</keyword>
<evidence type="ECO:0000256" key="5">
    <source>
        <dbReference type="ARBA" id="ARBA00022723"/>
    </source>
</evidence>
<evidence type="ECO:0000256" key="13">
    <source>
        <dbReference type="ARBA" id="ARBA00022918"/>
    </source>
</evidence>
<dbReference type="SUPFAM" id="SSF53098">
    <property type="entry name" value="Ribonuclease H-like"/>
    <property type="match status" value="1"/>
</dbReference>
<keyword evidence="9" id="KW-0378">Hydrolase</keyword>
<dbReference type="PROSITE" id="PS50994">
    <property type="entry name" value="INTEGRASE"/>
    <property type="match status" value="1"/>
</dbReference>
<evidence type="ECO:0000256" key="4">
    <source>
        <dbReference type="ARBA" id="ARBA00022722"/>
    </source>
</evidence>
<evidence type="ECO:0000256" key="14">
    <source>
        <dbReference type="ARBA" id="ARBA00022932"/>
    </source>
</evidence>
<evidence type="ECO:0000256" key="9">
    <source>
        <dbReference type="ARBA" id="ARBA00022801"/>
    </source>
</evidence>
<keyword evidence="3" id="KW-0645">Protease</keyword>
<evidence type="ECO:0000256" key="10">
    <source>
        <dbReference type="ARBA" id="ARBA00022840"/>
    </source>
</evidence>
<evidence type="ECO:0000313" key="21">
    <source>
        <dbReference type="Proteomes" id="UP001633002"/>
    </source>
</evidence>
<evidence type="ECO:0000256" key="6">
    <source>
        <dbReference type="ARBA" id="ARBA00022741"/>
    </source>
</evidence>
<evidence type="ECO:0000259" key="19">
    <source>
        <dbReference type="PROSITE" id="PS50994"/>
    </source>
</evidence>
<dbReference type="Pfam" id="PF22936">
    <property type="entry name" value="Pol_BBD"/>
    <property type="match status" value="1"/>
</dbReference>
<dbReference type="Pfam" id="PF07727">
    <property type="entry name" value="RVT_2"/>
    <property type="match status" value="1"/>
</dbReference>
<dbReference type="Proteomes" id="UP001633002">
    <property type="component" value="Unassembled WGS sequence"/>
</dbReference>
<dbReference type="InterPro" id="IPR054722">
    <property type="entry name" value="PolX-like_BBD"/>
</dbReference>
<dbReference type="InterPro" id="IPR012337">
    <property type="entry name" value="RNaseH-like_sf"/>
</dbReference>
<keyword evidence="16" id="KW-0233">DNA recombination</keyword>
<dbReference type="AlphaFoldDB" id="A0ABD3G9W4"/>
<dbReference type="InterPro" id="IPR013103">
    <property type="entry name" value="RVT_2"/>
</dbReference>
<dbReference type="Pfam" id="PF14223">
    <property type="entry name" value="Retrotran_gag_2"/>
    <property type="match status" value="1"/>
</dbReference>
<feature type="region of interest" description="Disordered" evidence="18">
    <location>
        <begin position="539"/>
        <end position="566"/>
    </location>
</feature>
<keyword evidence="5" id="KW-0479">Metal-binding</keyword>
<keyword evidence="4" id="KW-0540">Nuclease</keyword>
<dbReference type="PANTHER" id="PTHR42648:SF11">
    <property type="entry name" value="TRANSPOSON TY4-P GAG-POL POLYPROTEIN"/>
    <property type="match status" value="1"/>
</dbReference>
<proteinExistence type="predicted"/>
<dbReference type="GO" id="GO:0005524">
    <property type="term" value="F:ATP binding"/>
    <property type="evidence" value="ECO:0007669"/>
    <property type="project" value="UniProtKB-KW"/>
</dbReference>
<keyword evidence="6" id="KW-0547">Nucleotide-binding</keyword>
<evidence type="ECO:0000256" key="11">
    <source>
        <dbReference type="ARBA" id="ARBA00022842"/>
    </source>
</evidence>
<evidence type="ECO:0000256" key="2">
    <source>
        <dbReference type="ARBA" id="ARBA00022612"/>
    </source>
</evidence>
<keyword evidence="21" id="KW-1185">Reference proteome</keyword>
<dbReference type="GO" id="GO:0046872">
    <property type="term" value="F:metal ion binding"/>
    <property type="evidence" value="ECO:0007669"/>
    <property type="project" value="UniProtKB-KW"/>
</dbReference>
<dbReference type="GO" id="GO:0006508">
    <property type="term" value="P:proteolysis"/>
    <property type="evidence" value="ECO:0007669"/>
    <property type="project" value="UniProtKB-KW"/>
</dbReference>
<dbReference type="GO" id="GO:0003964">
    <property type="term" value="F:RNA-directed DNA polymerase activity"/>
    <property type="evidence" value="ECO:0007669"/>
    <property type="project" value="UniProtKB-KW"/>
</dbReference>
<keyword evidence="2" id="KW-1188">Viral release from host cell</keyword>
<keyword evidence="17" id="KW-0511">Multifunctional enzyme</keyword>
<protein>
    <recommendedName>
        <fullName evidence="19">Integrase catalytic domain-containing protein</fullName>
    </recommendedName>
</protein>
<sequence>MASGTGFTSIKPTVFDGRGYLSWSKEMKMHFRSERLLRIVEGKEKEPEITMPGDAAQEKANKDWLERDDRATAIIGMCISHPILMEVDADSGSATLWKWIEKKFCKKQEADLLQMTDDIYELKFTFGDLKDHIVKLRSMFDAIELADKEYKVPEGQQKLQLYRSLPWEYREFVDSLTIDPSLKWHDAATLLLQKETRIRNYEKQDVKMDQAALMNQAILASSSQRQRGRDEKKGGLREELMLTIEETGVNSGLTTFTVDSACTSTMLMGSGQLVDSKKSVGRVQLGNQAVIPVTKTGRLKLLLNGNSHVKLEGSLVVPGLRKNLLSVAKIADSGLVTVFDKRSVRFYRGGVKIEGFVVGEGNRVGNLYEFTTARSSRTLPDTFAYLLYDNGRSGARYIITFIDDVSRRIVVYFLRAKSDALVAFKAFKAEAENQVGRKIKVLRSDGGGEYLGHEFNDFCRDQGITRQVTTPYTPQLNGVAERKNRTLVEAARSADQDINGVDVPAENDVGLPHEVAGGAAVDHTGPTVARDMIVYERRPRAGSSSGVSGQGGDSARSTRSRRPSRKILENAEASLAADMCFILEEPEDIEEALNGSEGKQWKLAAESELKSMAENQVWKLVELPAGRKVVDCKWVLRRKLGADGKIQRYKARLVAKGFTQIRGIDFEETFSPVVAMDSFRAVMAMAAAKDWEVQQMDVDTTFLNGELEEEIYMRHPPDFEELGKKHLVCRLKCAIYGLRQASRAWFQKFDRCIRLLGFKESSADDNVYLKEENGKTLLVLLYVDDMLLFGDNAANIEKLKCQFSAQFKMKDLEPIDTFLGIKVRRNRKEKKVTLSQERYVQVLLERFNMVDCKPASVPMTPRLRLFSEENFQDWPCGLTGMVDARFGTNAKCKSTTGFCYFLHGGVISWSSKKQSLVTVSTAEAEYVAMSAAVRRMVKYVKLLGDVTGTEIDRVPLGVDSQSAICIADKPSFRSKTVHIPVHFHFVREKVQEGLVKLVYTP</sequence>
<evidence type="ECO:0000256" key="7">
    <source>
        <dbReference type="ARBA" id="ARBA00022750"/>
    </source>
</evidence>
<dbReference type="Gene3D" id="3.30.420.10">
    <property type="entry name" value="Ribonuclease H-like superfamily/Ribonuclease H"/>
    <property type="match status" value="1"/>
</dbReference>
<dbReference type="Pfam" id="PF00665">
    <property type="entry name" value="rve"/>
    <property type="match status" value="1"/>
</dbReference>
<accession>A0ABD3G9W4</accession>
<comment type="caution">
    <text evidence="20">The sequence shown here is derived from an EMBL/GenBank/DDBJ whole genome shotgun (WGS) entry which is preliminary data.</text>
</comment>
<dbReference type="GO" id="GO:0003887">
    <property type="term" value="F:DNA-directed DNA polymerase activity"/>
    <property type="evidence" value="ECO:0007669"/>
    <property type="project" value="UniProtKB-KW"/>
</dbReference>
<dbReference type="GO" id="GO:0004190">
    <property type="term" value="F:aspartic-type endopeptidase activity"/>
    <property type="evidence" value="ECO:0007669"/>
    <property type="project" value="UniProtKB-KW"/>
</dbReference>
<feature type="domain" description="Integrase catalytic" evidence="19">
    <location>
        <begin position="376"/>
        <end position="489"/>
    </location>
</feature>
<keyword evidence="14" id="KW-0239">DNA-directed DNA polymerase</keyword>
<keyword evidence="12" id="KW-0229">DNA integration</keyword>
<evidence type="ECO:0000256" key="3">
    <source>
        <dbReference type="ARBA" id="ARBA00022670"/>
    </source>
</evidence>
<gene>
    <name evidence="20" type="ORF">R1sor_025878</name>
</gene>
<dbReference type="CDD" id="cd09272">
    <property type="entry name" value="RNase_HI_RT_Ty1"/>
    <property type="match status" value="1"/>
</dbReference>
<dbReference type="InterPro" id="IPR043502">
    <property type="entry name" value="DNA/RNA_pol_sf"/>
</dbReference>
<keyword evidence="14" id="KW-0548">Nucleotidyltransferase</keyword>
<name>A0ABD3G9W4_9MARC</name>
<evidence type="ECO:0000256" key="1">
    <source>
        <dbReference type="ARBA" id="ARBA00002180"/>
    </source>
</evidence>
<dbReference type="InterPro" id="IPR039537">
    <property type="entry name" value="Retrotran_Ty1/copia-like"/>
</dbReference>
<evidence type="ECO:0000256" key="12">
    <source>
        <dbReference type="ARBA" id="ARBA00022908"/>
    </source>
</evidence>
<evidence type="ECO:0000256" key="17">
    <source>
        <dbReference type="ARBA" id="ARBA00023268"/>
    </source>
</evidence>
<keyword evidence="7" id="KW-0064">Aspartyl protease</keyword>
<organism evidence="20 21">
    <name type="scientific">Riccia sorocarpa</name>
    <dbReference type="NCBI Taxonomy" id="122646"/>
    <lineage>
        <taxon>Eukaryota</taxon>
        <taxon>Viridiplantae</taxon>
        <taxon>Streptophyta</taxon>
        <taxon>Embryophyta</taxon>
        <taxon>Marchantiophyta</taxon>
        <taxon>Marchantiopsida</taxon>
        <taxon>Marchantiidae</taxon>
        <taxon>Marchantiales</taxon>
        <taxon>Ricciaceae</taxon>
        <taxon>Riccia</taxon>
    </lineage>
</organism>
<keyword evidence="13" id="KW-0695">RNA-directed DNA polymerase</keyword>
<keyword evidence="14" id="KW-0808">Transferase</keyword>
<reference evidence="20 21" key="1">
    <citation type="submission" date="2024-09" db="EMBL/GenBank/DDBJ databases">
        <title>Chromosome-scale assembly of Riccia sorocarpa.</title>
        <authorList>
            <person name="Paukszto L."/>
        </authorList>
    </citation>
    <scope>NUCLEOTIDE SEQUENCE [LARGE SCALE GENOMIC DNA]</scope>
    <source>
        <strain evidence="20">LP-2024</strain>
        <tissue evidence="20">Aerial parts of the thallus</tissue>
    </source>
</reference>